<organism evidence="1">
    <name type="scientific">Spironucleus salmonicida</name>
    <dbReference type="NCBI Taxonomy" id="348837"/>
    <lineage>
        <taxon>Eukaryota</taxon>
        <taxon>Metamonada</taxon>
        <taxon>Diplomonadida</taxon>
        <taxon>Hexamitidae</taxon>
        <taxon>Hexamitinae</taxon>
        <taxon>Spironucleus</taxon>
    </lineage>
</organism>
<protein>
    <submittedName>
        <fullName evidence="1">Uncharacterized protein</fullName>
    </submittedName>
</protein>
<dbReference type="AlphaFoldDB" id="V6LKN7"/>
<gene>
    <name evidence="1" type="ORF">SS50377_14942</name>
</gene>
<accession>V6LKN7</accession>
<evidence type="ECO:0000313" key="1">
    <source>
        <dbReference type="EMBL" id="EST44923.1"/>
    </source>
</evidence>
<dbReference type="EMBL" id="KI546101">
    <property type="protein sequence ID" value="EST44923.1"/>
    <property type="molecule type" value="Genomic_DNA"/>
</dbReference>
<name>V6LKN7_9EUKA</name>
<reference evidence="1" key="1">
    <citation type="journal article" date="2014" name="PLoS Genet.">
        <title>The Genome of Spironucleus salmonicida Highlights a Fish Pathogen Adapted to Fluctuating Environments.</title>
        <authorList>
            <person name="Xu F."/>
            <person name="Jerlstrom-Hultqvist J."/>
            <person name="Einarsson E."/>
            <person name="Astvaldsson A."/>
            <person name="Svard S.G."/>
            <person name="Andersson J.O."/>
        </authorList>
    </citation>
    <scope>NUCLEOTIDE SEQUENCE</scope>
</reference>
<sequence length="92" mass="10841">MYEDITKTWLDLKCLGQVCLNEVVILLLSSLSVAYQKQISCNRKLIASDQTIKIMRKTPNCKQSLLQNLQQNILKNHRYDYRHKLYINTIQV</sequence>
<proteinExistence type="predicted"/>